<keyword evidence="2" id="KW-1185">Reference proteome</keyword>
<name>A0A699YN20_HAELA</name>
<comment type="caution">
    <text evidence="1">The sequence shown here is derived from an EMBL/GenBank/DDBJ whole genome shotgun (WGS) entry which is preliminary data.</text>
</comment>
<protein>
    <submittedName>
        <fullName evidence="1">Uncharacterized protein</fullName>
    </submittedName>
</protein>
<reference evidence="1 2" key="1">
    <citation type="submission" date="2020-02" db="EMBL/GenBank/DDBJ databases">
        <title>Draft genome sequence of Haematococcus lacustris strain NIES-144.</title>
        <authorList>
            <person name="Morimoto D."/>
            <person name="Nakagawa S."/>
            <person name="Yoshida T."/>
            <person name="Sawayama S."/>
        </authorList>
    </citation>
    <scope>NUCLEOTIDE SEQUENCE [LARGE SCALE GENOMIC DNA]</scope>
    <source>
        <strain evidence="1 2">NIES-144</strain>
    </source>
</reference>
<dbReference type="AlphaFoldDB" id="A0A699YN20"/>
<evidence type="ECO:0000313" key="1">
    <source>
        <dbReference type="EMBL" id="GFH11687.1"/>
    </source>
</evidence>
<evidence type="ECO:0000313" key="2">
    <source>
        <dbReference type="Proteomes" id="UP000485058"/>
    </source>
</evidence>
<sequence length="49" mass="5465">MKDVMRIVRLVLEEAASVSQQRRGARKQLVFFGNAGIGTREEAGPQRAH</sequence>
<dbReference type="Proteomes" id="UP000485058">
    <property type="component" value="Unassembled WGS sequence"/>
</dbReference>
<accession>A0A699YN20</accession>
<gene>
    <name evidence="1" type="ORF">HaLaN_07227</name>
</gene>
<proteinExistence type="predicted"/>
<organism evidence="1 2">
    <name type="scientific">Haematococcus lacustris</name>
    <name type="common">Green alga</name>
    <name type="synonym">Haematococcus pluvialis</name>
    <dbReference type="NCBI Taxonomy" id="44745"/>
    <lineage>
        <taxon>Eukaryota</taxon>
        <taxon>Viridiplantae</taxon>
        <taxon>Chlorophyta</taxon>
        <taxon>core chlorophytes</taxon>
        <taxon>Chlorophyceae</taxon>
        <taxon>CS clade</taxon>
        <taxon>Chlamydomonadales</taxon>
        <taxon>Haematococcaceae</taxon>
        <taxon>Haematococcus</taxon>
    </lineage>
</organism>
<dbReference type="EMBL" id="BLLF01000426">
    <property type="protein sequence ID" value="GFH11687.1"/>
    <property type="molecule type" value="Genomic_DNA"/>
</dbReference>